<name>A0ACB8TQP5_9APHY</name>
<reference evidence="1" key="1">
    <citation type="journal article" date="2021" name="Environ. Microbiol.">
        <title>Gene family expansions and transcriptome signatures uncover fungal adaptations to wood decay.</title>
        <authorList>
            <person name="Hage H."/>
            <person name="Miyauchi S."/>
            <person name="Viragh M."/>
            <person name="Drula E."/>
            <person name="Min B."/>
            <person name="Chaduli D."/>
            <person name="Navarro D."/>
            <person name="Favel A."/>
            <person name="Norest M."/>
            <person name="Lesage-Meessen L."/>
            <person name="Balint B."/>
            <person name="Merenyi Z."/>
            <person name="de Eugenio L."/>
            <person name="Morin E."/>
            <person name="Martinez A.T."/>
            <person name="Baldrian P."/>
            <person name="Stursova M."/>
            <person name="Martinez M.J."/>
            <person name="Novotny C."/>
            <person name="Magnuson J.K."/>
            <person name="Spatafora J.W."/>
            <person name="Maurice S."/>
            <person name="Pangilinan J."/>
            <person name="Andreopoulos W."/>
            <person name="LaButti K."/>
            <person name="Hundley H."/>
            <person name="Na H."/>
            <person name="Kuo A."/>
            <person name="Barry K."/>
            <person name="Lipzen A."/>
            <person name="Henrissat B."/>
            <person name="Riley R."/>
            <person name="Ahrendt S."/>
            <person name="Nagy L.G."/>
            <person name="Grigoriev I.V."/>
            <person name="Martin F."/>
            <person name="Rosso M.N."/>
        </authorList>
    </citation>
    <scope>NUCLEOTIDE SEQUENCE</scope>
    <source>
        <strain evidence="1">CBS 384.51</strain>
    </source>
</reference>
<comment type="caution">
    <text evidence="1">The sequence shown here is derived from an EMBL/GenBank/DDBJ whole genome shotgun (WGS) entry which is preliminary data.</text>
</comment>
<organism evidence="1 2">
    <name type="scientific">Irpex rosettiformis</name>
    <dbReference type="NCBI Taxonomy" id="378272"/>
    <lineage>
        <taxon>Eukaryota</taxon>
        <taxon>Fungi</taxon>
        <taxon>Dikarya</taxon>
        <taxon>Basidiomycota</taxon>
        <taxon>Agaricomycotina</taxon>
        <taxon>Agaricomycetes</taxon>
        <taxon>Polyporales</taxon>
        <taxon>Irpicaceae</taxon>
        <taxon>Irpex</taxon>
    </lineage>
</organism>
<protein>
    <submittedName>
        <fullName evidence="1">Kinase-like domain-containing protein</fullName>
    </submittedName>
</protein>
<gene>
    <name evidence="1" type="ORF">BDY19DRAFT_542783</name>
</gene>
<dbReference type="Proteomes" id="UP001055072">
    <property type="component" value="Unassembled WGS sequence"/>
</dbReference>
<dbReference type="EMBL" id="MU274944">
    <property type="protein sequence ID" value="KAI0084317.1"/>
    <property type="molecule type" value="Genomic_DNA"/>
</dbReference>
<evidence type="ECO:0000313" key="2">
    <source>
        <dbReference type="Proteomes" id="UP001055072"/>
    </source>
</evidence>
<accession>A0ACB8TQP5</accession>
<proteinExistence type="predicted"/>
<evidence type="ECO:0000313" key="1">
    <source>
        <dbReference type="EMBL" id="KAI0084317.1"/>
    </source>
</evidence>
<sequence length="124" mass="14113">MDEYSRGHFPNGPRCLESYLRTYGRLSLENTKYVFYQLADAVFHLHSNGISHCDIKPSNILIDADLKVWLIDFIERCACLRGAYTANRVSSTPTQDISVELPYTPLRISTKSFLSSPHQQTSGR</sequence>
<keyword evidence="2" id="KW-1185">Reference proteome</keyword>